<accession>A0A2G5TSG0</accession>
<keyword evidence="1" id="KW-0472">Membrane</keyword>
<dbReference type="EMBL" id="PDUG01000005">
    <property type="protein sequence ID" value="PIC30183.1"/>
    <property type="molecule type" value="Genomic_DNA"/>
</dbReference>
<dbReference type="Proteomes" id="UP000230233">
    <property type="component" value="Chromosome V"/>
</dbReference>
<feature type="transmembrane region" description="Helical" evidence="1">
    <location>
        <begin position="67"/>
        <end position="89"/>
    </location>
</feature>
<feature type="transmembrane region" description="Helical" evidence="1">
    <location>
        <begin position="5"/>
        <end position="23"/>
    </location>
</feature>
<proteinExistence type="predicted"/>
<gene>
    <name evidence="2" type="primary">Cnig_chr_V.g21515</name>
    <name evidence="2" type="ORF">B9Z55_021515</name>
</gene>
<keyword evidence="3" id="KW-1185">Reference proteome</keyword>
<dbReference type="Pfam" id="PF10325">
    <property type="entry name" value="7TM_GPCR_Srz"/>
    <property type="match status" value="1"/>
</dbReference>
<dbReference type="AlphaFoldDB" id="A0A2G5TSG0"/>
<keyword evidence="1" id="KW-0812">Transmembrane</keyword>
<comment type="caution">
    <text evidence="2">The sequence shown here is derived from an EMBL/GenBank/DDBJ whole genome shotgun (WGS) entry which is preliminary data.</text>
</comment>
<evidence type="ECO:0000313" key="2">
    <source>
        <dbReference type="EMBL" id="PIC30183.1"/>
    </source>
</evidence>
<dbReference type="PANTHER" id="PTHR31720">
    <property type="entry name" value="SERPENTINE RECEPTOR, CLASS Z-RELATED"/>
    <property type="match status" value="1"/>
</dbReference>
<organism evidence="2 3">
    <name type="scientific">Caenorhabditis nigoni</name>
    <dbReference type="NCBI Taxonomy" id="1611254"/>
    <lineage>
        <taxon>Eukaryota</taxon>
        <taxon>Metazoa</taxon>
        <taxon>Ecdysozoa</taxon>
        <taxon>Nematoda</taxon>
        <taxon>Chromadorea</taxon>
        <taxon>Rhabditida</taxon>
        <taxon>Rhabditina</taxon>
        <taxon>Rhabditomorpha</taxon>
        <taxon>Rhabditoidea</taxon>
        <taxon>Rhabditidae</taxon>
        <taxon>Peloderinae</taxon>
        <taxon>Caenorhabditis</taxon>
    </lineage>
</organism>
<keyword evidence="1" id="KW-1133">Transmembrane helix</keyword>
<reference evidence="3" key="1">
    <citation type="submission" date="2017-10" db="EMBL/GenBank/DDBJ databases">
        <title>Rapid genome shrinkage in a self-fertile nematode reveals novel sperm competition proteins.</title>
        <authorList>
            <person name="Yin D."/>
            <person name="Schwarz E.M."/>
            <person name="Thomas C.G."/>
            <person name="Felde R.L."/>
            <person name="Korf I.F."/>
            <person name="Cutter A.D."/>
            <person name="Schartner C.M."/>
            <person name="Ralston E.J."/>
            <person name="Meyer B.J."/>
            <person name="Haag E.S."/>
        </authorList>
    </citation>
    <scope>NUCLEOTIDE SEQUENCE [LARGE SCALE GENOMIC DNA]</scope>
    <source>
        <strain evidence="3">JU1422</strain>
    </source>
</reference>
<dbReference type="InterPro" id="IPR018817">
    <property type="entry name" value="7TM_GPCR_serpentine_rcpt_Srz"/>
</dbReference>
<sequence length="119" mass="13927">MSCRLTYIIIFCMAPNAFSLLILAILTQVFQFFLTVMAVQKFLLYFFPSSQKYIILSPKNMKLFIRYVYVLFILIEVISSISLLVYLAISVINEKYRSHVVEIYALVSFRVVMKSIFLI</sequence>
<evidence type="ECO:0000256" key="1">
    <source>
        <dbReference type="SAM" id="Phobius"/>
    </source>
</evidence>
<protein>
    <submittedName>
        <fullName evidence="2">Uncharacterized protein</fullName>
    </submittedName>
</protein>
<dbReference type="PANTHER" id="PTHR31720:SF3">
    <property type="entry name" value="SERPENTINE RECEPTOR, CLASS Z-RELATED"/>
    <property type="match status" value="1"/>
</dbReference>
<name>A0A2G5TSG0_9PELO</name>
<evidence type="ECO:0000313" key="3">
    <source>
        <dbReference type="Proteomes" id="UP000230233"/>
    </source>
</evidence>